<dbReference type="Gene3D" id="1.10.3100.10">
    <property type="entry name" value="Putative cytoplasmic protein"/>
    <property type="match status" value="1"/>
</dbReference>
<keyword evidence="2" id="KW-1185">Reference proteome</keyword>
<organism evidence="1 2">
    <name type="scientific">Nostocoides jenkinsii Ben 74</name>
    <dbReference type="NCBI Taxonomy" id="1193518"/>
    <lineage>
        <taxon>Bacteria</taxon>
        <taxon>Bacillati</taxon>
        <taxon>Actinomycetota</taxon>
        <taxon>Actinomycetes</taxon>
        <taxon>Micrococcales</taxon>
        <taxon>Intrasporangiaceae</taxon>
        <taxon>Nostocoides</taxon>
    </lineage>
</organism>
<dbReference type="OrthoDB" id="3259824at2"/>
<evidence type="ECO:0000313" key="2">
    <source>
        <dbReference type="Proteomes" id="UP000035720"/>
    </source>
</evidence>
<dbReference type="InterPro" id="IPR010982">
    <property type="entry name" value="Lambda_DNA-bd_dom_sf"/>
</dbReference>
<accession>A0A077ME61</accession>
<name>A0A077ME61_9MICO</name>
<evidence type="ECO:0000313" key="1">
    <source>
        <dbReference type="EMBL" id="CCI54245.1"/>
    </source>
</evidence>
<dbReference type="SUPFAM" id="SSF47413">
    <property type="entry name" value="lambda repressor-like DNA-binding domains"/>
    <property type="match status" value="1"/>
</dbReference>
<dbReference type="AlphaFoldDB" id="A0A077ME61"/>
<proteinExistence type="predicted"/>
<gene>
    <name evidence="1" type="ORF">BN13_650013</name>
</gene>
<dbReference type="InterPro" id="IPR027910">
    <property type="entry name" value="YdiL_sf"/>
</dbReference>
<comment type="caution">
    <text evidence="1">The sequence shown here is derived from an EMBL/GenBank/DDBJ whole genome shotgun (WGS) entry which is preliminary data.</text>
</comment>
<dbReference type="RefSeq" id="WP_048546725.1">
    <property type="nucleotide sequence ID" value="NZ_HF571038.1"/>
</dbReference>
<dbReference type="EMBL" id="CAJC01000178">
    <property type="protein sequence ID" value="CCI54245.1"/>
    <property type="molecule type" value="Genomic_DNA"/>
</dbReference>
<sequence length="140" mass="15719">MSDTATNRNTAAMTAAEFRIAREHLGVTGDWIAWRLDVTGRTVRRWEQGSARIPAGAAQEVRELIDHQDAFVAALIERCRIDGPDEDGTAWAATYPDDESLAEEHPEVEYPASWHRAAMGRVAASVGWLRLRYLDEDVQR</sequence>
<dbReference type="GO" id="GO:0003677">
    <property type="term" value="F:DNA binding"/>
    <property type="evidence" value="ECO:0007669"/>
    <property type="project" value="InterPro"/>
</dbReference>
<reference evidence="1 2" key="1">
    <citation type="journal article" date="2013" name="ISME J.">
        <title>A metabolic model for members of the genus Tetrasphaera involved in enhanced biological phosphorus removal.</title>
        <authorList>
            <person name="Kristiansen R."/>
            <person name="Nguyen H.T.T."/>
            <person name="Saunders A.M."/>
            <person name="Nielsen J.L."/>
            <person name="Wimmer R."/>
            <person name="Le V.Q."/>
            <person name="McIlroy S.J."/>
            <person name="Petrovski S."/>
            <person name="Seviour R.J."/>
            <person name="Calteau A."/>
            <person name="Nielsen K.L."/>
            <person name="Nielsen P.H."/>
        </authorList>
    </citation>
    <scope>NUCLEOTIDE SEQUENCE [LARGE SCALE GENOMIC DNA]</scope>
    <source>
        <strain evidence="1 2">Ben 74</strain>
    </source>
</reference>
<evidence type="ECO:0008006" key="3">
    <source>
        <dbReference type="Google" id="ProtNLM"/>
    </source>
</evidence>
<dbReference type="STRING" id="1193518.BN13_650013"/>
<protein>
    <recommendedName>
        <fullName evidence="3">HTH cro/C1-type domain-containing protein</fullName>
    </recommendedName>
</protein>
<dbReference type="Proteomes" id="UP000035720">
    <property type="component" value="Unassembled WGS sequence"/>
</dbReference>